<evidence type="ECO:0000313" key="3">
    <source>
        <dbReference type="Proteomes" id="UP000828390"/>
    </source>
</evidence>
<proteinExistence type="predicted"/>
<dbReference type="Proteomes" id="UP000828390">
    <property type="component" value="Unassembled WGS sequence"/>
</dbReference>
<comment type="caution">
    <text evidence="2">The sequence shown here is derived from an EMBL/GenBank/DDBJ whole genome shotgun (WGS) entry which is preliminary data.</text>
</comment>
<sequence length="77" mass="9229">MEFFYSKLKELCQENRLFPEYIVKYKEYIYRIKQTRFKPFFEDVTPTVFTSEVTSNPQHDKQDEMHGNGSLAEPGLN</sequence>
<reference evidence="2" key="1">
    <citation type="journal article" date="2019" name="bioRxiv">
        <title>The Genome of the Zebra Mussel, Dreissena polymorpha: A Resource for Invasive Species Research.</title>
        <authorList>
            <person name="McCartney M.A."/>
            <person name="Auch B."/>
            <person name="Kono T."/>
            <person name="Mallez S."/>
            <person name="Zhang Y."/>
            <person name="Obille A."/>
            <person name="Becker A."/>
            <person name="Abrahante J.E."/>
            <person name="Garbe J."/>
            <person name="Badalamenti J.P."/>
            <person name="Herman A."/>
            <person name="Mangelson H."/>
            <person name="Liachko I."/>
            <person name="Sullivan S."/>
            <person name="Sone E.D."/>
            <person name="Koren S."/>
            <person name="Silverstein K.A.T."/>
            <person name="Beckman K.B."/>
            <person name="Gohl D.M."/>
        </authorList>
    </citation>
    <scope>NUCLEOTIDE SEQUENCE</scope>
    <source>
        <strain evidence="2">Duluth1</strain>
        <tissue evidence="2">Whole animal</tissue>
    </source>
</reference>
<name>A0A9D4FVG8_DREPO</name>
<keyword evidence="3" id="KW-1185">Reference proteome</keyword>
<dbReference type="EMBL" id="JAIWYP010000006">
    <property type="protein sequence ID" value="KAH3805735.1"/>
    <property type="molecule type" value="Genomic_DNA"/>
</dbReference>
<protein>
    <submittedName>
        <fullName evidence="2">Uncharacterized protein</fullName>
    </submittedName>
</protein>
<gene>
    <name evidence="2" type="ORF">DPMN_134042</name>
</gene>
<accession>A0A9D4FVG8</accession>
<dbReference type="AlphaFoldDB" id="A0A9D4FVG8"/>
<evidence type="ECO:0000313" key="2">
    <source>
        <dbReference type="EMBL" id="KAH3805735.1"/>
    </source>
</evidence>
<reference evidence="2" key="2">
    <citation type="submission" date="2020-11" db="EMBL/GenBank/DDBJ databases">
        <authorList>
            <person name="McCartney M.A."/>
            <person name="Auch B."/>
            <person name="Kono T."/>
            <person name="Mallez S."/>
            <person name="Becker A."/>
            <person name="Gohl D.M."/>
            <person name="Silverstein K.A.T."/>
            <person name="Koren S."/>
            <person name="Bechman K.B."/>
            <person name="Herman A."/>
            <person name="Abrahante J.E."/>
            <person name="Garbe J."/>
        </authorList>
    </citation>
    <scope>NUCLEOTIDE SEQUENCE</scope>
    <source>
        <strain evidence="2">Duluth1</strain>
        <tissue evidence="2">Whole animal</tissue>
    </source>
</reference>
<feature type="region of interest" description="Disordered" evidence="1">
    <location>
        <begin position="52"/>
        <end position="77"/>
    </location>
</feature>
<evidence type="ECO:0000256" key="1">
    <source>
        <dbReference type="SAM" id="MobiDB-lite"/>
    </source>
</evidence>
<organism evidence="2 3">
    <name type="scientific">Dreissena polymorpha</name>
    <name type="common">Zebra mussel</name>
    <name type="synonym">Mytilus polymorpha</name>
    <dbReference type="NCBI Taxonomy" id="45954"/>
    <lineage>
        <taxon>Eukaryota</taxon>
        <taxon>Metazoa</taxon>
        <taxon>Spiralia</taxon>
        <taxon>Lophotrochozoa</taxon>
        <taxon>Mollusca</taxon>
        <taxon>Bivalvia</taxon>
        <taxon>Autobranchia</taxon>
        <taxon>Heteroconchia</taxon>
        <taxon>Euheterodonta</taxon>
        <taxon>Imparidentia</taxon>
        <taxon>Neoheterodontei</taxon>
        <taxon>Myida</taxon>
        <taxon>Dreissenoidea</taxon>
        <taxon>Dreissenidae</taxon>
        <taxon>Dreissena</taxon>
    </lineage>
</organism>